<feature type="transmembrane region" description="Helical" evidence="5">
    <location>
        <begin position="268"/>
        <end position="291"/>
    </location>
</feature>
<evidence type="ECO:0000256" key="3">
    <source>
        <dbReference type="ARBA" id="ARBA00022989"/>
    </source>
</evidence>
<dbReference type="InterPro" id="IPR020846">
    <property type="entry name" value="MFS_dom"/>
</dbReference>
<evidence type="ECO:0000313" key="7">
    <source>
        <dbReference type="EMBL" id="MBT1175026.1"/>
    </source>
</evidence>
<reference evidence="7 8" key="1">
    <citation type="journal article" date="2021" name="Environ. Microbiol.">
        <title>Genetic insights into the dark matter of the mammalian gut microbiota through targeted genome reconstruction.</title>
        <authorList>
            <person name="Lugli G.A."/>
            <person name="Alessandri G."/>
            <person name="Milani C."/>
            <person name="Viappiani A."/>
            <person name="Fontana F."/>
            <person name="Tarracchini C."/>
            <person name="Mancabelli L."/>
            <person name="Argentini C."/>
            <person name="Ruiz L."/>
            <person name="Margolles A."/>
            <person name="van Sinderen D."/>
            <person name="Turroni F."/>
            <person name="Ventura M."/>
        </authorList>
    </citation>
    <scope>NUCLEOTIDE SEQUENCE [LARGE SCALE GENOMIC DNA]</scope>
    <source>
        <strain evidence="7 8">LC6</strain>
    </source>
</reference>
<keyword evidence="4 5" id="KW-0472">Membrane</keyword>
<feature type="transmembrane region" description="Helical" evidence="5">
    <location>
        <begin position="12"/>
        <end position="33"/>
    </location>
</feature>
<dbReference type="PANTHER" id="PTHR11360:SF290">
    <property type="entry name" value="MONOCARBOXYLATE MFS PERMEASE"/>
    <property type="match status" value="1"/>
</dbReference>
<keyword evidence="3 5" id="KW-1133">Transmembrane helix</keyword>
<dbReference type="SUPFAM" id="SSF103473">
    <property type="entry name" value="MFS general substrate transporter"/>
    <property type="match status" value="1"/>
</dbReference>
<name>A0ABS5UVA2_9BIFI</name>
<comment type="subcellular location">
    <subcellularLocation>
        <location evidence="1">Cell membrane</location>
        <topology evidence="1">Multi-pass membrane protein</topology>
    </subcellularLocation>
</comment>
<feature type="domain" description="Major facilitator superfamily (MFS) profile" evidence="6">
    <location>
        <begin position="13"/>
        <end position="418"/>
    </location>
</feature>
<dbReference type="EMBL" id="JAFEJU010000003">
    <property type="protein sequence ID" value="MBT1175026.1"/>
    <property type="molecule type" value="Genomic_DNA"/>
</dbReference>
<evidence type="ECO:0000313" key="8">
    <source>
        <dbReference type="Proteomes" id="UP000711736"/>
    </source>
</evidence>
<keyword evidence="2 5" id="KW-0812">Transmembrane</keyword>
<feature type="transmembrane region" description="Helical" evidence="5">
    <location>
        <begin position="53"/>
        <end position="75"/>
    </location>
</feature>
<feature type="transmembrane region" description="Helical" evidence="5">
    <location>
        <begin position="230"/>
        <end position="248"/>
    </location>
</feature>
<evidence type="ECO:0000259" key="6">
    <source>
        <dbReference type="PROSITE" id="PS50850"/>
    </source>
</evidence>
<dbReference type="RefSeq" id="WP_214376241.1">
    <property type="nucleotide sequence ID" value="NZ_JAFEJU010000003.1"/>
</dbReference>
<feature type="transmembrane region" description="Helical" evidence="5">
    <location>
        <begin position="386"/>
        <end position="409"/>
    </location>
</feature>
<feature type="transmembrane region" description="Helical" evidence="5">
    <location>
        <begin position="141"/>
        <end position="160"/>
    </location>
</feature>
<evidence type="ECO:0000256" key="5">
    <source>
        <dbReference type="SAM" id="Phobius"/>
    </source>
</evidence>
<sequence>MSTNAPKTKAWRPWFVFAGCCVLSFIGFGLIVNTQGLYFNALSAEFGVGRSQVSLPLSIEQITAAITMLFAGALLKKIDSRIVISVCIALAGSVFILGSTFTAIWQFDVAFAVLGVAYVIPIALTPPVLLSNWFNKKLGTVMGIGMGISGIGGAIFNPVVSNLITAQGWRTAYLITGIAVLVCILPFSIFALKFAPDPTKGELPYGYEEQAGKGAATNAAAQGLDAKKAFMTRAFIFLSIAIIIQQFSNSLLQHISAHEVQYGFTLSQGALVMTGTLLGAAAGKMLIGILLDHLKPAVVVSLFTCIGILGWGGLLVSHMQALSIVAGLFAGIGQGFVLVGIPWVIRNSFGPKDYSTILSIISMFGSFANAAFTTLHGTLFDSTGSYVVSISGGIAIYVVAAALVIAAYAGRPFHEHKDKELVEAEVASAA</sequence>
<dbReference type="InterPro" id="IPR036259">
    <property type="entry name" value="MFS_trans_sf"/>
</dbReference>
<gene>
    <name evidence="7" type="ORF">JS530_05835</name>
</gene>
<dbReference type="Pfam" id="PF07690">
    <property type="entry name" value="MFS_1"/>
    <property type="match status" value="1"/>
</dbReference>
<accession>A0ABS5UVA2</accession>
<protein>
    <submittedName>
        <fullName evidence="7">MFS transporter</fullName>
    </submittedName>
</protein>
<feature type="transmembrane region" description="Helical" evidence="5">
    <location>
        <begin position="172"/>
        <end position="192"/>
    </location>
</feature>
<evidence type="ECO:0000256" key="4">
    <source>
        <dbReference type="ARBA" id="ARBA00023136"/>
    </source>
</evidence>
<dbReference type="InterPro" id="IPR011701">
    <property type="entry name" value="MFS"/>
</dbReference>
<comment type="caution">
    <text evidence="7">The sequence shown here is derived from an EMBL/GenBank/DDBJ whole genome shotgun (WGS) entry which is preliminary data.</text>
</comment>
<dbReference type="Gene3D" id="1.20.1250.20">
    <property type="entry name" value="MFS general substrate transporter like domains"/>
    <property type="match status" value="2"/>
</dbReference>
<feature type="transmembrane region" description="Helical" evidence="5">
    <location>
        <begin position="322"/>
        <end position="345"/>
    </location>
</feature>
<dbReference type="PROSITE" id="PS50850">
    <property type="entry name" value="MFS"/>
    <property type="match status" value="1"/>
</dbReference>
<dbReference type="InterPro" id="IPR050327">
    <property type="entry name" value="Proton-linked_MCT"/>
</dbReference>
<organism evidence="7 8">
    <name type="scientific">Bifidobacterium colobi</name>
    <dbReference type="NCBI Taxonomy" id="2809026"/>
    <lineage>
        <taxon>Bacteria</taxon>
        <taxon>Bacillati</taxon>
        <taxon>Actinomycetota</taxon>
        <taxon>Actinomycetes</taxon>
        <taxon>Bifidobacteriales</taxon>
        <taxon>Bifidobacteriaceae</taxon>
        <taxon>Bifidobacterium</taxon>
    </lineage>
</organism>
<feature type="transmembrane region" description="Helical" evidence="5">
    <location>
        <begin position="298"/>
        <end position="316"/>
    </location>
</feature>
<dbReference type="PANTHER" id="PTHR11360">
    <property type="entry name" value="MONOCARBOXYLATE TRANSPORTER"/>
    <property type="match status" value="1"/>
</dbReference>
<feature type="transmembrane region" description="Helical" evidence="5">
    <location>
        <begin position="82"/>
        <end position="104"/>
    </location>
</feature>
<dbReference type="Proteomes" id="UP000711736">
    <property type="component" value="Unassembled WGS sequence"/>
</dbReference>
<evidence type="ECO:0000256" key="1">
    <source>
        <dbReference type="ARBA" id="ARBA00004651"/>
    </source>
</evidence>
<feature type="transmembrane region" description="Helical" evidence="5">
    <location>
        <begin position="357"/>
        <end position="380"/>
    </location>
</feature>
<keyword evidence="8" id="KW-1185">Reference proteome</keyword>
<proteinExistence type="predicted"/>
<evidence type="ECO:0000256" key="2">
    <source>
        <dbReference type="ARBA" id="ARBA00022692"/>
    </source>
</evidence>
<feature type="transmembrane region" description="Helical" evidence="5">
    <location>
        <begin position="110"/>
        <end position="129"/>
    </location>
</feature>